<evidence type="ECO:0000313" key="5">
    <source>
        <dbReference type="EMBL" id="CAF0698909.1"/>
    </source>
</evidence>
<evidence type="ECO:0000256" key="2">
    <source>
        <dbReference type="ARBA" id="ARBA00022840"/>
    </source>
</evidence>
<keyword evidence="1" id="KW-0547">Nucleotide-binding</keyword>
<dbReference type="Gene3D" id="2.30.30.940">
    <property type="match status" value="1"/>
</dbReference>
<dbReference type="Pfam" id="PF18335">
    <property type="entry name" value="SH3_13"/>
    <property type="match status" value="1"/>
</dbReference>
<comment type="caution">
    <text evidence="5">The sequence shown here is derived from an EMBL/GenBank/DDBJ whole genome shotgun (WGS) entry which is preliminary data.</text>
</comment>
<dbReference type="InterPro" id="IPR027417">
    <property type="entry name" value="P-loop_NTPase"/>
</dbReference>
<dbReference type="InterPro" id="IPR050534">
    <property type="entry name" value="Coronavir_polyprotein_1ab"/>
</dbReference>
<dbReference type="Gene3D" id="1.10.150.20">
    <property type="entry name" value="5' to 3' exonuclease, C-terminal subdomain"/>
    <property type="match status" value="1"/>
</dbReference>
<dbReference type="GO" id="GO:0017116">
    <property type="term" value="F:single-stranded DNA helicase activity"/>
    <property type="evidence" value="ECO:0007669"/>
    <property type="project" value="TreeGrafter"/>
</dbReference>
<reference evidence="5" key="1">
    <citation type="submission" date="2021-02" db="EMBL/GenBank/DDBJ databases">
        <authorList>
            <person name="Cremers G."/>
            <person name="Picone N."/>
        </authorList>
    </citation>
    <scope>NUCLEOTIDE SEQUENCE</scope>
    <source>
        <strain evidence="5">PQ17</strain>
    </source>
</reference>
<dbReference type="InterPro" id="IPR003583">
    <property type="entry name" value="Hlx-hairpin-Hlx_DNA-bd_motif"/>
</dbReference>
<dbReference type="InterPro" id="IPR006345">
    <property type="entry name" value="RecD2"/>
</dbReference>
<evidence type="ECO:0000259" key="4">
    <source>
        <dbReference type="SMART" id="SM00382"/>
    </source>
</evidence>
<organism evidence="5 6">
    <name type="scientific">Candidatus Methylacidithermus pantelleriae</name>
    <dbReference type="NCBI Taxonomy" id="2744239"/>
    <lineage>
        <taxon>Bacteria</taxon>
        <taxon>Pseudomonadati</taxon>
        <taxon>Verrucomicrobiota</taxon>
        <taxon>Methylacidiphilae</taxon>
        <taxon>Methylacidiphilales</taxon>
        <taxon>Methylacidiphilaceae</taxon>
        <taxon>Candidatus Methylacidithermus</taxon>
    </lineage>
</organism>
<dbReference type="SMART" id="SM00382">
    <property type="entry name" value="AAA"/>
    <property type="match status" value="1"/>
</dbReference>
<dbReference type="GO" id="GO:0003677">
    <property type="term" value="F:DNA binding"/>
    <property type="evidence" value="ECO:0007669"/>
    <property type="project" value="InterPro"/>
</dbReference>
<dbReference type="InterPro" id="IPR055446">
    <property type="entry name" value="RecD2_N_OB"/>
</dbReference>
<dbReference type="GO" id="GO:0043139">
    <property type="term" value="F:5'-3' DNA helicase activity"/>
    <property type="evidence" value="ECO:0007669"/>
    <property type="project" value="InterPro"/>
</dbReference>
<evidence type="ECO:0000259" key="3">
    <source>
        <dbReference type="SMART" id="SM00278"/>
    </source>
</evidence>
<dbReference type="InterPro" id="IPR027785">
    <property type="entry name" value="UvrD-like_helicase_C"/>
</dbReference>
<feature type="domain" description="Helix-hairpin-helix DNA-binding motif class 1" evidence="3">
    <location>
        <begin position="191"/>
        <end position="210"/>
    </location>
</feature>
<dbReference type="SMART" id="SM00278">
    <property type="entry name" value="HhH1"/>
    <property type="match status" value="3"/>
</dbReference>
<dbReference type="CDD" id="cd17933">
    <property type="entry name" value="DEXSc_RecD-like"/>
    <property type="match status" value="1"/>
</dbReference>
<dbReference type="GO" id="GO:0006310">
    <property type="term" value="P:DNA recombination"/>
    <property type="evidence" value="ECO:0007669"/>
    <property type="project" value="InterPro"/>
</dbReference>
<name>A0A8J2FSI7_9BACT</name>
<accession>A0A8J2FSI7</accession>
<dbReference type="GO" id="GO:0009338">
    <property type="term" value="C:exodeoxyribonuclease V complex"/>
    <property type="evidence" value="ECO:0007669"/>
    <property type="project" value="TreeGrafter"/>
</dbReference>
<dbReference type="RefSeq" id="WP_174582062.1">
    <property type="nucleotide sequence ID" value="NZ_CAJNOB010000023.1"/>
</dbReference>
<dbReference type="Pfam" id="PF13604">
    <property type="entry name" value="AAA_30"/>
    <property type="match status" value="1"/>
</dbReference>
<protein>
    <submittedName>
        <fullName evidence="5">Exodeoxyribonuclease V alpha chain</fullName>
    </submittedName>
</protein>
<dbReference type="Proteomes" id="UP000663859">
    <property type="component" value="Unassembled WGS sequence"/>
</dbReference>
<dbReference type="AlphaFoldDB" id="A0A8J2FSI7"/>
<dbReference type="InterPro" id="IPR029493">
    <property type="entry name" value="RecD2-like_HHH"/>
</dbReference>
<feature type="domain" description="Helix-hairpin-helix DNA-binding motif class 1" evidence="3">
    <location>
        <begin position="387"/>
        <end position="406"/>
    </location>
</feature>
<dbReference type="InterPro" id="IPR010994">
    <property type="entry name" value="RuvA_2-like"/>
</dbReference>
<evidence type="ECO:0000256" key="1">
    <source>
        <dbReference type="ARBA" id="ARBA00022741"/>
    </source>
</evidence>
<gene>
    <name evidence="5" type="primary">recD</name>
    <name evidence="5" type="ORF">MPNT_30058</name>
</gene>
<dbReference type="Gene3D" id="3.40.50.300">
    <property type="entry name" value="P-loop containing nucleotide triphosphate hydrolases"/>
    <property type="match status" value="2"/>
</dbReference>
<dbReference type="SUPFAM" id="SSF52540">
    <property type="entry name" value="P-loop containing nucleoside triphosphate hydrolases"/>
    <property type="match status" value="2"/>
</dbReference>
<dbReference type="PANTHER" id="PTHR43788:SF6">
    <property type="entry name" value="DNA HELICASE B"/>
    <property type="match status" value="1"/>
</dbReference>
<keyword evidence="2" id="KW-0067">ATP-binding</keyword>
<dbReference type="PANTHER" id="PTHR43788">
    <property type="entry name" value="DNA2/NAM7 HELICASE FAMILY MEMBER"/>
    <property type="match status" value="1"/>
</dbReference>
<dbReference type="GO" id="GO:0006281">
    <property type="term" value="P:DNA repair"/>
    <property type="evidence" value="ECO:0007669"/>
    <property type="project" value="InterPro"/>
</dbReference>
<dbReference type="SUPFAM" id="SSF47781">
    <property type="entry name" value="RuvA domain 2-like"/>
    <property type="match status" value="1"/>
</dbReference>
<proteinExistence type="inferred from homology"/>
<dbReference type="NCBIfam" id="TIGR01448">
    <property type="entry name" value="recD_rel"/>
    <property type="match status" value="1"/>
</dbReference>
<evidence type="ECO:0000313" key="6">
    <source>
        <dbReference type="Proteomes" id="UP000663859"/>
    </source>
</evidence>
<dbReference type="Pfam" id="PF14490">
    <property type="entry name" value="HHH_RecD2"/>
    <property type="match status" value="1"/>
</dbReference>
<keyword evidence="6" id="KW-1185">Reference proteome</keyword>
<dbReference type="EMBL" id="CAJNOB010000023">
    <property type="protein sequence ID" value="CAF0698909.1"/>
    <property type="molecule type" value="Genomic_DNA"/>
</dbReference>
<dbReference type="Gene3D" id="1.10.10.2220">
    <property type="match status" value="1"/>
</dbReference>
<dbReference type="Pfam" id="PF14520">
    <property type="entry name" value="HHH_5"/>
    <property type="match status" value="1"/>
</dbReference>
<feature type="domain" description="AAA+ ATPase" evidence="4">
    <location>
        <begin position="344"/>
        <end position="484"/>
    </location>
</feature>
<feature type="domain" description="Helix-hairpin-helix DNA-binding motif class 1" evidence="3">
    <location>
        <begin position="127"/>
        <end position="146"/>
    </location>
</feature>
<dbReference type="Pfam" id="PF23139">
    <property type="entry name" value="OB_YrrC"/>
    <property type="match status" value="1"/>
</dbReference>
<dbReference type="CDD" id="cd18809">
    <property type="entry name" value="SF1_C_RecD"/>
    <property type="match status" value="1"/>
</dbReference>
<dbReference type="GO" id="GO:0005524">
    <property type="term" value="F:ATP binding"/>
    <property type="evidence" value="ECO:0007669"/>
    <property type="project" value="UniProtKB-KW"/>
</dbReference>
<dbReference type="InterPro" id="IPR041451">
    <property type="entry name" value="RecD2_SH13"/>
</dbReference>
<dbReference type="Pfam" id="PF13538">
    <property type="entry name" value="UvrD_C_2"/>
    <property type="match status" value="1"/>
</dbReference>
<sequence length="741" mass="83238">MEQELLRSFQRLTGRIERIVAFHKHTGFTVLKVRISSEKTSLATLVGQTIAPRVGQEIEAWGHWFRHPRFGLQFQANELKVLPAFSSEGLQRYLASGHIPSIGPVHAQKLVEKFGIDLPAIIETSPHRLEEVEGIGPKRREQICQAWQREKATQRTLLFLHSLGIGGGRAARIYAKYGPDTARRIQDDPYQLAREVPGIGFTMADSLARNFGIPEDSDQRMRAAMEYLLWQAATQDGHTALPWEKLLEESSLLTDLSEKTLEACLEKCVEKKVLTAGSFPCGKLVYLPWLDRMESGVAAQLGRRLREQFLDRPIELSQAIEAWKQRSQLTLTASQERALAQALTHRFVILSGGPGVGKTTLVRALLEIFQAQGMRVECCAPTGRAAKRLAEATGFSAKTIHRLLEIRPGEEDQPSNRISRLLCDVLIVDEASMLDLPLFHWVLQALRETASLILVGDPNQLPAVGPGAVLDETLRSGVVPVAELTEVLRQSQGSHIVRAAHAILHGRLPPYSSEPETTRDFYFIPREDPQEIAELVIELVAERIPARFGFHPIRDIQVLAPMNRGVLGIRELNLRLQERLNGRATPMIERFGWRFRPGDKVLQIENDYQKQVFNGDIGEIVTVKPAEGRLWVAFDERMVEYDARELDELALAYAITIHKSQGSEFPCVVIPLAMEQYVLLHRSLLYTALTRARQLAVILGQKRALARAVYHNEALVRYSGLRYRLAASQEKSRTAGSFHGL</sequence>
<dbReference type="InterPro" id="IPR003593">
    <property type="entry name" value="AAA+_ATPase"/>
</dbReference>
<dbReference type="HAMAP" id="MF_01488">
    <property type="entry name" value="RecD2"/>
    <property type="match status" value="1"/>
</dbReference>